<protein>
    <submittedName>
        <fullName evidence="1">Uncharacterized protein</fullName>
    </submittedName>
</protein>
<dbReference type="EMBL" id="BART01018583">
    <property type="protein sequence ID" value="GAG75983.1"/>
    <property type="molecule type" value="Genomic_DNA"/>
</dbReference>
<dbReference type="AlphaFoldDB" id="X1AUR5"/>
<feature type="non-terminal residue" evidence="1">
    <location>
        <position position="1"/>
    </location>
</feature>
<reference evidence="1" key="1">
    <citation type="journal article" date="2014" name="Front. Microbiol.">
        <title>High frequency of phylogenetically diverse reductive dehalogenase-homologous genes in deep subseafloor sedimentary metagenomes.</title>
        <authorList>
            <person name="Kawai M."/>
            <person name="Futagami T."/>
            <person name="Toyoda A."/>
            <person name="Takaki Y."/>
            <person name="Nishi S."/>
            <person name="Hori S."/>
            <person name="Arai W."/>
            <person name="Tsubouchi T."/>
            <person name="Morono Y."/>
            <person name="Uchiyama I."/>
            <person name="Ito T."/>
            <person name="Fujiyama A."/>
            <person name="Inagaki F."/>
            <person name="Takami H."/>
        </authorList>
    </citation>
    <scope>NUCLEOTIDE SEQUENCE</scope>
    <source>
        <strain evidence="1">Expedition CK06-06</strain>
    </source>
</reference>
<name>X1AUR5_9ZZZZ</name>
<organism evidence="1">
    <name type="scientific">marine sediment metagenome</name>
    <dbReference type="NCBI Taxonomy" id="412755"/>
    <lineage>
        <taxon>unclassified sequences</taxon>
        <taxon>metagenomes</taxon>
        <taxon>ecological metagenomes</taxon>
    </lineage>
</organism>
<proteinExistence type="predicted"/>
<sequence>GQNGFGFIGKQWIVRGDFFPECHPRRNDGGRIDIDTEDVVADNRQSLVSRERLSGDNPVKNTGEKNTIAASGIENSWTARRANRQAVG</sequence>
<gene>
    <name evidence="1" type="ORF">S01H4_35036</name>
</gene>
<evidence type="ECO:0000313" key="1">
    <source>
        <dbReference type="EMBL" id="GAG75983.1"/>
    </source>
</evidence>
<accession>X1AUR5</accession>
<comment type="caution">
    <text evidence="1">The sequence shown here is derived from an EMBL/GenBank/DDBJ whole genome shotgun (WGS) entry which is preliminary data.</text>
</comment>